<dbReference type="InterPro" id="IPR036388">
    <property type="entry name" value="WH-like_DNA-bd_sf"/>
</dbReference>
<reference evidence="7 8" key="1">
    <citation type="submission" date="2016-10" db="EMBL/GenBank/DDBJ databases">
        <authorList>
            <person name="de Groot N.N."/>
        </authorList>
    </citation>
    <scope>NUCLEOTIDE SEQUENCE [LARGE SCALE GENOMIC DNA]</scope>
    <source>
        <strain evidence="7 8">AR40</strain>
    </source>
</reference>
<dbReference type="InterPro" id="IPR007627">
    <property type="entry name" value="RNA_pol_sigma70_r2"/>
</dbReference>
<dbReference type="Pfam" id="PF08281">
    <property type="entry name" value="Sigma70_r4_2"/>
    <property type="match status" value="1"/>
</dbReference>
<dbReference type="InterPro" id="IPR013249">
    <property type="entry name" value="RNA_pol_sigma70_r4_t2"/>
</dbReference>
<dbReference type="Gene3D" id="1.10.1740.10">
    <property type="match status" value="1"/>
</dbReference>
<feature type="domain" description="RNA polymerase sigma factor 70 region 4 type 2" evidence="6">
    <location>
        <begin position="98"/>
        <end position="148"/>
    </location>
</feature>
<gene>
    <name evidence="7" type="ORF">SAMN04487884_11370</name>
</gene>
<keyword evidence="2" id="KW-0805">Transcription regulation</keyword>
<dbReference type="InterPro" id="IPR013325">
    <property type="entry name" value="RNA_pol_sigma_r2"/>
</dbReference>
<dbReference type="InterPro" id="IPR013324">
    <property type="entry name" value="RNA_pol_sigma_r3/r4-like"/>
</dbReference>
<dbReference type="EMBL" id="FOGJ01000013">
    <property type="protein sequence ID" value="SER90269.1"/>
    <property type="molecule type" value="Genomic_DNA"/>
</dbReference>
<keyword evidence="4" id="KW-0804">Transcription</keyword>
<dbReference type="OrthoDB" id="9795666at2"/>
<dbReference type="AlphaFoldDB" id="A0A1H9T0K4"/>
<evidence type="ECO:0000313" key="7">
    <source>
        <dbReference type="EMBL" id="SER90269.1"/>
    </source>
</evidence>
<dbReference type="GO" id="GO:0016987">
    <property type="term" value="F:sigma factor activity"/>
    <property type="evidence" value="ECO:0007669"/>
    <property type="project" value="UniProtKB-KW"/>
</dbReference>
<evidence type="ECO:0000259" key="5">
    <source>
        <dbReference type="Pfam" id="PF04542"/>
    </source>
</evidence>
<dbReference type="SUPFAM" id="SSF88659">
    <property type="entry name" value="Sigma3 and sigma4 domains of RNA polymerase sigma factors"/>
    <property type="match status" value="1"/>
</dbReference>
<dbReference type="PANTHER" id="PTHR43133">
    <property type="entry name" value="RNA POLYMERASE ECF-TYPE SIGMA FACTO"/>
    <property type="match status" value="1"/>
</dbReference>
<evidence type="ECO:0000259" key="6">
    <source>
        <dbReference type="Pfam" id="PF08281"/>
    </source>
</evidence>
<dbReference type="GO" id="GO:0006352">
    <property type="term" value="P:DNA-templated transcription initiation"/>
    <property type="evidence" value="ECO:0007669"/>
    <property type="project" value="InterPro"/>
</dbReference>
<dbReference type="GO" id="GO:0003677">
    <property type="term" value="F:DNA binding"/>
    <property type="evidence" value="ECO:0007669"/>
    <property type="project" value="InterPro"/>
</dbReference>
<name>A0A1H9T0K4_BUTFI</name>
<dbReference type="Proteomes" id="UP000182584">
    <property type="component" value="Unassembled WGS sequence"/>
</dbReference>
<protein>
    <submittedName>
        <fullName evidence="7">RNA polymerase sigma-70 factor, ECF subfamily</fullName>
    </submittedName>
</protein>
<dbReference type="SUPFAM" id="SSF88946">
    <property type="entry name" value="Sigma2 domain of RNA polymerase sigma factors"/>
    <property type="match status" value="1"/>
</dbReference>
<sequence length="167" mass="19612">MEEKEARRILETYADMILRISYSYLRRTVDAEDICQNVILKYLSSHQRFDSREHEKAWIIRTTINACKDVRKSTFFGKTIGLDAVPERAIPEEPVSVLTEELKKLPVNYRISIHLFYYEGYTIKEIAQILGKRETVVANYLSRGRKRLKEALSKDSRFSPKEGEVYE</sequence>
<evidence type="ECO:0000256" key="2">
    <source>
        <dbReference type="ARBA" id="ARBA00023015"/>
    </source>
</evidence>
<dbReference type="InterPro" id="IPR039425">
    <property type="entry name" value="RNA_pol_sigma-70-like"/>
</dbReference>
<keyword evidence="3" id="KW-0731">Sigma factor</keyword>
<dbReference type="NCBIfam" id="TIGR02937">
    <property type="entry name" value="sigma70-ECF"/>
    <property type="match status" value="1"/>
</dbReference>
<feature type="domain" description="RNA polymerase sigma-70 region 2" evidence="5">
    <location>
        <begin position="10"/>
        <end position="71"/>
    </location>
</feature>
<proteinExistence type="inferred from homology"/>
<evidence type="ECO:0000256" key="3">
    <source>
        <dbReference type="ARBA" id="ARBA00023082"/>
    </source>
</evidence>
<dbReference type="Gene3D" id="1.10.10.10">
    <property type="entry name" value="Winged helix-like DNA-binding domain superfamily/Winged helix DNA-binding domain"/>
    <property type="match status" value="1"/>
</dbReference>
<evidence type="ECO:0000256" key="1">
    <source>
        <dbReference type="ARBA" id="ARBA00010641"/>
    </source>
</evidence>
<comment type="similarity">
    <text evidence="1">Belongs to the sigma-70 factor family. ECF subfamily.</text>
</comment>
<dbReference type="Pfam" id="PF04542">
    <property type="entry name" value="Sigma70_r2"/>
    <property type="match status" value="1"/>
</dbReference>
<dbReference type="PANTHER" id="PTHR43133:SF51">
    <property type="entry name" value="RNA POLYMERASE SIGMA FACTOR"/>
    <property type="match status" value="1"/>
</dbReference>
<evidence type="ECO:0000256" key="4">
    <source>
        <dbReference type="ARBA" id="ARBA00023163"/>
    </source>
</evidence>
<dbReference type="RefSeq" id="WP_074756387.1">
    <property type="nucleotide sequence ID" value="NZ_FOGJ01000013.1"/>
</dbReference>
<dbReference type="eggNOG" id="COG1595">
    <property type="taxonomic scope" value="Bacteria"/>
</dbReference>
<accession>A0A1H9T0K4</accession>
<dbReference type="InterPro" id="IPR014284">
    <property type="entry name" value="RNA_pol_sigma-70_dom"/>
</dbReference>
<organism evidence="7 8">
    <name type="scientific">Butyrivibrio fibrisolvens</name>
    <dbReference type="NCBI Taxonomy" id="831"/>
    <lineage>
        <taxon>Bacteria</taxon>
        <taxon>Bacillati</taxon>
        <taxon>Bacillota</taxon>
        <taxon>Clostridia</taxon>
        <taxon>Lachnospirales</taxon>
        <taxon>Lachnospiraceae</taxon>
        <taxon>Butyrivibrio</taxon>
    </lineage>
</organism>
<evidence type="ECO:0000313" key="8">
    <source>
        <dbReference type="Proteomes" id="UP000182584"/>
    </source>
</evidence>